<dbReference type="EMBL" id="BCSZ01000022">
    <property type="protein sequence ID" value="GAT02315.1"/>
    <property type="molecule type" value="Genomic_DNA"/>
</dbReference>
<organism evidence="2 3">
    <name type="scientific">Mycolicibacterium fortuitum subsp. acetamidolyticum</name>
    <dbReference type="NCBI Taxonomy" id="144550"/>
    <lineage>
        <taxon>Bacteria</taxon>
        <taxon>Bacillati</taxon>
        <taxon>Actinomycetota</taxon>
        <taxon>Actinomycetes</taxon>
        <taxon>Mycobacteriales</taxon>
        <taxon>Mycobacteriaceae</taxon>
        <taxon>Mycolicibacterium</taxon>
    </lineage>
</organism>
<name>A0A100WPN5_MYCFO</name>
<reference evidence="2 3" key="1">
    <citation type="journal article" date="2016" name="Genome Announc.">
        <title>Draft Genome Sequences of Five Rapidly Growing Mycobacterium Species, M. thermoresistibile, M. fortuitum subsp. acetamidolyticum, M. canariasense, M. brisbanense, and M. novocastrense.</title>
        <authorList>
            <person name="Katahira K."/>
            <person name="Ogura Y."/>
            <person name="Gotoh Y."/>
            <person name="Hayashi T."/>
        </authorList>
    </citation>
    <scope>NUCLEOTIDE SEQUENCE [LARGE SCALE GENOMIC DNA]</scope>
    <source>
        <strain evidence="2 3">JCM6368</strain>
    </source>
</reference>
<gene>
    <name evidence="2" type="ORF">RMCFA_2427</name>
</gene>
<comment type="caution">
    <text evidence="2">The sequence shown here is derived from an EMBL/GenBank/DDBJ whole genome shotgun (WGS) entry which is preliminary data.</text>
</comment>
<evidence type="ECO:0000313" key="3">
    <source>
        <dbReference type="Proteomes" id="UP000069705"/>
    </source>
</evidence>
<proteinExistence type="predicted"/>
<dbReference type="RefSeq" id="WP_061263506.1">
    <property type="nucleotide sequence ID" value="NZ_BCSZ01000022.1"/>
</dbReference>
<feature type="region of interest" description="Disordered" evidence="1">
    <location>
        <begin position="1"/>
        <end position="21"/>
    </location>
</feature>
<protein>
    <submittedName>
        <fullName evidence="2">Uncharacterized protein</fullName>
    </submittedName>
</protein>
<evidence type="ECO:0000313" key="2">
    <source>
        <dbReference type="EMBL" id="GAT02315.1"/>
    </source>
</evidence>
<accession>A0A100WPN5</accession>
<dbReference type="Proteomes" id="UP000069705">
    <property type="component" value="Unassembled WGS sequence"/>
</dbReference>
<evidence type="ECO:0000256" key="1">
    <source>
        <dbReference type="SAM" id="MobiDB-lite"/>
    </source>
</evidence>
<sequence length="247" mass="27078">MTRPAQQSADRQHIPGLGEDQPPAEVIHAYWAAADLAESGWHAKRLEFDAHTATAFVTAHTPTRRTVTVSWDLRGNRAAHHQIPSRAASQRLIRLAQAVASLGQNDAETCEEWLTQLCWLVQWQVGAPHVHHRNWQRTDLLPGLPDNEQPRSRGRIAGWLIAQLVAEYGWRVRHLGEDIAGGGFIADIPGDVCAVFPAAMEYDGTAAAALARMLPTVPPRDLGLLANLDYLDYRAVWTVGGGTGGSR</sequence>
<dbReference type="AlphaFoldDB" id="A0A100WPN5"/>
<reference evidence="3" key="2">
    <citation type="submission" date="2016-02" db="EMBL/GenBank/DDBJ databases">
        <title>Draft genome sequence of five rapidly growing Mycobacterium species.</title>
        <authorList>
            <person name="Katahira K."/>
            <person name="Gotou Y."/>
            <person name="Iida K."/>
            <person name="Ogura Y."/>
            <person name="Hayashi T."/>
        </authorList>
    </citation>
    <scope>NUCLEOTIDE SEQUENCE [LARGE SCALE GENOMIC DNA]</scope>
    <source>
        <strain evidence="3">JCM6368</strain>
    </source>
</reference>